<comment type="caution">
    <text evidence="2">The sequence shown here is derived from an EMBL/GenBank/DDBJ whole genome shotgun (WGS) entry which is preliminary data.</text>
</comment>
<dbReference type="Gene3D" id="2.10.109.10">
    <property type="entry name" value="Umud Fragment, subunit A"/>
    <property type="match status" value="1"/>
</dbReference>
<dbReference type="InterPro" id="IPR015927">
    <property type="entry name" value="Peptidase_S24_S26A/B/C"/>
</dbReference>
<dbReference type="Proteomes" id="UP001597048">
    <property type="component" value="Unassembled WGS sequence"/>
</dbReference>
<dbReference type="EMBL" id="JBHTJS010000006">
    <property type="protein sequence ID" value="MFD1007008.1"/>
    <property type="molecule type" value="Genomic_DNA"/>
</dbReference>
<accession>A0ABW3KD10</accession>
<organism evidence="2 3">
    <name type="scientific">Oceanisphaera ostreae</name>
    <dbReference type="NCBI Taxonomy" id="914151"/>
    <lineage>
        <taxon>Bacteria</taxon>
        <taxon>Pseudomonadati</taxon>
        <taxon>Pseudomonadota</taxon>
        <taxon>Gammaproteobacteria</taxon>
        <taxon>Aeromonadales</taxon>
        <taxon>Aeromonadaceae</taxon>
        <taxon>Oceanisphaera</taxon>
    </lineage>
</organism>
<name>A0ABW3KD10_9GAMM</name>
<dbReference type="SUPFAM" id="SSF51306">
    <property type="entry name" value="LexA/Signal peptidase"/>
    <property type="match status" value="1"/>
</dbReference>
<keyword evidence="3" id="KW-1185">Reference proteome</keyword>
<gene>
    <name evidence="2" type="ORF">ACFQ1C_02410</name>
</gene>
<dbReference type="Pfam" id="PF00717">
    <property type="entry name" value="Peptidase_S24"/>
    <property type="match status" value="1"/>
</dbReference>
<reference evidence="3" key="1">
    <citation type="journal article" date="2019" name="Int. J. Syst. Evol. Microbiol.">
        <title>The Global Catalogue of Microorganisms (GCM) 10K type strain sequencing project: providing services to taxonomists for standard genome sequencing and annotation.</title>
        <authorList>
            <consortium name="The Broad Institute Genomics Platform"/>
            <consortium name="The Broad Institute Genome Sequencing Center for Infectious Disease"/>
            <person name="Wu L."/>
            <person name="Ma J."/>
        </authorList>
    </citation>
    <scope>NUCLEOTIDE SEQUENCE [LARGE SCALE GENOMIC DNA]</scope>
    <source>
        <strain evidence="3">CCUG 60525</strain>
    </source>
</reference>
<dbReference type="InterPro" id="IPR036286">
    <property type="entry name" value="LexA/Signal_pep-like_sf"/>
</dbReference>
<proteinExistence type="predicted"/>
<feature type="domain" description="Peptidase S24/S26A/S26B/S26C" evidence="1">
    <location>
        <begin position="2"/>
        <end position="82"/>
    </location>
</feature>
<evidence type="ECO:0000259" key="1">
    <source>
        <dbReference type="Pfam" id="PF00717"/>
    </source>
</evidence>
<evidence type="ECO:0000313" key="3">
    <source>
        <dbReference type="Proteomes" id="UP001597048"/>
    </source>
</evidence>
<evidence type="ECO:0000313" key="2">
    <source>
        <dbReference type="EMBL" id="MFD1007008.1"/>
    </source>
</evidence>
<protein>
    <submittedName>
        <fullName evidence="2">S24 family peptidase</fullName>
    </submittedName>
</protein>
<sequence length="95" mass="10197">MARACGHSMNGGKQPIQDGDLLLLEQISASSAGSTSNQIIAIEQQDATGGDQYLLRIVKKNTDGSYRLQASNPGYEDLTVTDDMKPFARLKGVII</sequence>
<dbReference type="RefSeq" id="WP_379557058.1">
    <property type="nucleotide sequence ID" value="NZ_JBHTJS010000006.1"/>
</dbReference>